<evidence type="ECO:0000259" key="2">
    <source>
        <dbReference type="Pfam" id="PF23247"/>
    </source>
</evidence>
<feature type="domain" description="Disease resistance protein At4g27190-like leucine-rich repeats" evidence="2">
    <location>
        <begin position="41"/>
        <end position="102"/>
    </location>
</feature>
<dbReference type="AlphaFoldDB" id="A0A8T0CHU1"/>
<comment type="caution">
    <text evidence="3">The sequence shown here is derived from an EMBL/GenBank/DDBJ whole genome shotgun (WGS) entry which is preliminary data.</text>
</comment>
<evidence type="ECO:0000313" key="4">
    <source>
        <dbReference type="Proteomes" id="UP000806378"/>
    </source>
</evidence>
<dbReference type="Gene3D" id="3.80.10.10">
    <property type="entry name" value="Ribonuclease Inhibitor"/>
    <property type="match status" value="1"/>
</dbReference>
<evidence type="ECO:0000256" key="1">
    <source>
        <dbReference type="ARBA" id="ARBA00022821"/>
    </source>
</evidence>
<dbReference type="Pfam" id="PF23247">
    <property type="entry name" value="LRR_RPS2"/>
    <property type="match status" value="2"/>
</dbReference>
<dbReference type="InterPro" id="IPR032675">
    <property type="entry name" value="LRR_dom_sf"/>
</dbReference>
<dbReference type="OrthoDB" id="971758at2759"/>
<dbReference type="PANTHER" id="PTHR33463">
    <property type="entry name" value="NB-ARC DOMAIN-CONTAINING PROTEIN-RELATED"/>
    <property type="match status" value="1"/>
</dbReference>
<dbReference type="Proteomes" id="UP000806378">
    <property type="component" value="Unassembled WGS sequence"/>
</dbReference>
<dbReference type="SUPFAM" id="SSF52047">
    <property type="entry name" value="RNI-like"/>
    <property type="match status" value="1"/>
</dbReference>
<reference evidence="3" key="1">
    <citation type="submission" date="2020-05" db="EMBL/GenBank/DDBJ databases">
        <title>WGS assembly of Corymbia citriodora subspecies variegata.</title>
        <authorList>
            <person name="Barry K."/>
            <person name="Hundley H."/>
            <person name="Shu S."/>
            <person name="Jenkins J."/>
            <person name="Grimwood J."/>
            <person name="Baten A."/>
        </authorList>
    </citation>
    <scope>NUCLEOTIDE SEQUENCE</scope>
    <source>
        <strain evidence="3">CV2-018</strain>
    </source>
</reference>
<accession>A0A8T0CHU1</accession>
<sequence length="243" mass="27580">MECSELKAFILRPPALSVEMNEQTIGFDKGPYSLFDKKVILPNLEELRLRGVKSRELWERESICFHNLTSIRVEDCPHLRNLFTMSIAKSLGQLQYLGLGGCGEMESICFHNPTSIRVEDCPHLRNLFTMSIAKSLGQLQYLGLGGCGEMEYIVGREEEKPEEAANKIVIPQLVTLYIHKMPKLKSFCHEKHLSEWPSLKQLSVEDCKAVKMILGDMSCRKLGGSIPMKQPLLLVEKVCTHFL</sequence>
<gene>
    <name evidence="3" type="ORF">BT93_L1391</name>
</gene>
<dbReference type="EMBL" id="MU103696">
    <property type="protein sequence ID" value="KAF7845656.1"/>
    <property type="molecule type" value="Genomic_DNA"/>
</dbReference>
<keyword evidence="1" id="KW-0611">Plant defense</keyword>
<dbReference type="PANTHER" id="PTHR33463:SF203">
    <property type="entry name" value="AAA+ ATPASE DOMAIN-CONTAINING PROTEIN"/>
    <property type="match status" value="1"/>
</dbReference>
<keyword evidence="4" id="KW-1185">Reference proteome</keyword>
<dbReference type="Gramene" id="rna-gnl|WGS:JABURB|Cocit.L1391.1">
    <property type="protein sequence ID" value="cds-KAF7845656.1"/>
    <property type="gene ID" value="gene-BT93_L1391"/>
</dbReference>
<feature type="domain" description="Disease resistance protein At4g27190-like leucine-rich repeats" evidence="2">
    <location>
        <begin position="107"/>
        <end position="147"/>
    </location>
</feature>
<evidence type="ECO:0000313" key="3">
    <source>
        <dbReference type="EMBL" id="KAF7845656.1"/>
    </source>
</evidence>
<organism evidence="3 4">
    <name type="scientific">Corymbia citriodora subsp. variegata</name>
    <dbReference type="NCBI Taxonomy" id="360336"/>
    <lineage>
        <taxon>Eukaryota</taxon>
        <taxon>Viridiplantae</taxon>
        <taxon>Streptophyta</taxon>
        <taxon>Embryophyta</taxon>
        <taxon>Tracheophyta</taxon>
        <taxon>Spermatophyta</taxon>
        <taxon>Magnoliopsida</taxon>
        <taxon>eudicotyledons</taxon>
        <taxon>Gunneridae</taxon>
        <taxon>Pentapetalae</taxon>
        <taxon>rosids</taxon>
        <taxon>malvids</taxon>
        <taxon>Myrtales</taxon>
        <taxon>Myrtaceae</taxon>
        <taxon>Myrtoideae</taxon>
        <taxon>Eucalypteae</taxon>
        <taxon>Corymbia</taxon>
    </lineage>
</organism>
<proteinExistence type="predicted"/>
<dbReference type="InterPro" id="IPR050905">
    <property type="entry name" value="Plant_NBS-LRR"/>
</dbReference>
<name>A0A8T0CHU1_CORYI</name>
<dbReference type="InterPro" id="IPR057135">
    <property type="entry name" value="At4g27190-like_LRR"/>
</dbReference>
<protein>
    <recommendedName>
        <fullName evidence="2">Disease resistance protein At4g27190-like leucine-rich repeats domain-containing protein</fullName>
    </recommendedName>
</protein>